<sequence>MSRQLLWLVWGGVLSAPAQAAGAEPLYQLQWSASSLQVQVRSQGCTRPQDLHWQQVKDEQGRWQLTLTRQQADRCRRRPFLLTFAVPWSQLALAGSELAAGARFVVTNPLQQASAYLQASPPSGAATPPR</sequence>
<reference evidence="3" key="1">
    <citation type="journal article" date="2019" name="Int. J. Syst. Evol. Microbiol.">
        <title>The Global Catalogue of Microorganisms (GCM) 10K type strain sequencing project: providing services to taxonomists for standard genome sequencing and annotation.</title>
        <authorList>
            <consortium name="The Broad Institute Genomics Platform"/>
            <consortium name="The Broad Institute Genome Sequencing Center for Infectious Disease"/>
            <person name="Wu L."/>
            <person name="Ma J."/>
        </authorList>
    </citation>
    <scope>NUCLEOTIDE SEQUENCE [LARGE SCALE GENOMIC DNA]</scope>
    <source>
        <strain evidence="3">CCUG 54939</strain>
    </source>
</reference>
<dbReference type="RefSeq" id="WP_377153745.1">
    <property type="nucleotide sequence ID" value="NZ_JBHSAF010000014.1"/>
</dbReference>
<organism evidence="2 3">
    <name type="scientific">Pseudaeromonas sharmana</name>
    <dbReference type="NCBI Taxonomy" id="328412"/>
    <lineage>
        <taxon>Bacteria</taxon>
        <taxon>Pseudomonadati</taxon>
        <taxon>Pseudomonadota</taxon>
        <taxon>Gammaproteobacteria</taxon>
        <taxon>Aeromonadales</taxon>
        <taxon>Aeromonadaceae</taxon>
        <taxon>Pseudaeromonas</taxon>
    </lineage>
</organism>
<keyword evidence="3" id="KW-1185">Reference proteome</keyword>
<dbReference type="EMBL" id="JBHSAF010000014">
    <property type="protein sequence ID" value="MFC3914638.1"/>
    <property type="molecule type" value="Genomic_DNA"/>
</dbReference>
<evidence type="ECO:0000313" key="2">
    <source>
        <dbReference type="EMBL" id="MFC3914638.1"/>
    </source>
</evidence>
<evidence type="ECO:0000256" key="1">
    <source>
        <dbReference type="SAM" id="SignalP"/>
    </source>
</evidence>
<proteinExistence type="predicted"/>
<feature type="non-terminal residue" evidence="2">
    <location>
        <position position="130"/>
    </location>
</feature>
<name>A0ABV8CRI8_9GAMM</name>
<gene>
    <name evidence="2" type="ORF">ACFOSS_14375</name>
</gene>
<evidence type="ECO:0000313" key="3">
    <source>
        <dbReference type="Proteomes" id="UP001595692"/>
    </source>
</evidence>
<dbReference type="Proteomes" id="UP001595692">
    <property type="component" value="Unassembled WGS sequence"/>
</dbReference>
<keyword evidence="1" id="KW-0732">Signal</keyword>
<feature type="signal peptide" evidence="1">
    <location>
        <begin position="1"/>
        <end position="20"/>
    </location>
</feature>
<evidence type="ECO:0008006" key="4">
    <source>
        <dbReference type="Google" id="ProtNLM"/>
    </source>
</evidence>
<feature type="chain" id="PRO_5045219739" description="Flagellar protein FlhE" evidence="1">
    <location>
        <begin position="21"/>
        <end position="130"/>
    </location>
</feature>
<accession>A0ABV8CRI8</accession>
<protein>
    <recommendedName>
        <fullName evidence="4">Flagellar protein FlhE</fullName>
    </recommendedName>
</protein>
<comment type="caution">
    <text evidence="2">The sequence shown here is derived from an EMBL/GenBank/DDBJ whole genome shotgun (WGS) entry which is preliminary data.</text>
</comment>